<gene>
    <name evidence="1" type="ORF">UFOPK1855_00897</name>
</gene>
<sequence>MTGNHGVFNLRANRERKVGWKGPRSGRPGKKLDAVESLAVENRKVNRYGLVLAIAVDLVIHAQFVV</sequence>
<accession>A0A6J6I5X2</accession>
<organism evidence="1">
    <name type="scientific">freshwater metagenome</name>
    <dbReference type="NCBI Taxonomy" id="449393"/>
    <lineage>
        <taxon>unclassified sequences</taxon>
        <taxon>metagenomes</taxon>
        <taxon>ecological metagenomes</taxon>
    </lineage>
</organism>
<protein>
    <submittedName>
        <fullName evidence="1">Unannotated protein</fullName>
    </submittedName>
</protein>
<evidence type="ECO:0000313" key="1">
    <source>
        <dbReference type="EMBL" id="CAB4619225.1"/>
    </source>
</evidence>
<proteinExistence type="predicted"/>
<name>A0A6J6I5X2_9ZZZZ</name>
<dbReference type="AlphaFoldDB" id="A0A6J6I5X2"/>
<dbReference type="EMBL" id="CAEZUW010000163">
    <property type="protein sequence ID" value="CAB4619225.1"/>
    <property type="molecule type" value="Genomic_DNA"/>
</dbReference>
<reference evidence="1" key="1">
    <citation type="submission" date="2020-05" db="EMBL/GenBank/DDBJ databases">
        <authorList>
            <person name="Chiriac C."/>
            <person name="Salcher M."/>
            <person name="Ghai R."/>
            <person name="Kavagutti S V."/>
        </authorList>
    </citation>
    <scope>NUCLEOTIDE SEQUENCE</scope>
</reference>